<name>A0A2G9QFG1_AQUCT</name>
<evidence type="ECO:0000313" key="2">
    <source>
        <dbReference type="Proteomes" id="UP000228934"/>
    </source>
</evidence>
<proteinExistence type="predicted"/>
<sequence>MGKTEIHYVKEQATNRWKRPKPTLGETYEIQRVSSSEVRVFFRENEWAEDFHMNTNNLQFLFIHQGMQSHSYYLGYRPPSGDGHWHALN</sequence>
<reference evidence="2" key="1">
    <citation type="journal article" date="2017" name="Nat. Commun.">
        <title>The North American bullfrog draft genome provides insight into hormonal regulation of long noncoding RNA.</title>
        <authorList>
            <person name="Hammond S.A."/>
            <person name="Warren R.L."/>
            <person name="Vandervalk B.P."/>
            <person name="Kucuk E."/>
            <person name="Khan H."/>
            <person name="Gibb E.A."/>
            <person name="Pandoh P."/>
            <person name="Kirk H."/>
            <person name="Zhao Y."/>
            <person name="Jones M."/>
            <person name="Mungall A.J."/>
            <person name="Coope R."/>
            <person name="Pleasance S."/>
            <person name="Moore R.A."/>
            <person name="Holt R.A."/>
            <person name="Round J.M."/>
            <person name="Ohora S."/>
            <person name="Walle B.V."/>
            <person name="Veldhoen N."/>
            <person name="Helbing C.C."/>
            <person name="Birol I."/>
        </authorList>
    </citation>
    <scope>NUCLEOTIDE SEQUENCE [LARGE SCALE GENOMIC DNA]</scope>
</reference>
<gene>
    <name evidence="1" type="ORF">AB205_0059560</name>
</gene>
<protein>
    <submittedName>
        <fullName evidence="1">Uncharacterized protein</fullName>
    </submittedName>
</protein>
<dbReference type="EMBL" id="KZ014219">
    <property type="protein sequence ID" value="PIO14245.1"/>
    <property type="molecule type" value="Genomic_DNA"/>
</dbReference>
<keyword evidence="2" id="KW-1185">Reference proteome</keyword>
<dbReference type="Proteomes" id="UP000228934">
    <property type="component" value="Unassembled WGS sequence"/>
</dbReference>
<evidence type="ECO:0000313" key="1">
    <source>
        <dbReference type="EMBL" id="PIO14245.1"/>
    </source>
</evidence>
<dbReference type="AlphaFoldDB" id="A0A2G9QFG1"/>
<accession>A0A2G9QFG1</accession>
<organism evidence="1 2">
    <name type="scientific">Aquarana catesbeiana</name>
    <name type="common">American bullfrog</name>
    <name type="synonym">Rana catesbeiana</name>
    <dbReference type="NCBI Taxonomy" id="8400"/>
    <lineage>
        <taxon>Eukaryota</taxon>
        <taxon>Metazoa</taxon>
        <taxon>Chordata</taxon>
        <taxon>Craniata</taxon>
        <taxon>Vertebrata</taxon>
        <taxon>Euteleostomi</taxon>
        <taxon>Amphibia</taxon>
        <taxon>Batrachia</taxon>
        <taxon>Anura</taxon>
        <taxon>Neobatrachia</taxon>
        <taxon>Ranoidea</taxon>
        <taxon>Ranidae</taxon>
        <taxon>Aquarana</taxon>
    </lineage>
</organism>